<feature type="compositionally biased region" description="Low complexity" evidence="1">
    <location>
        <begin position="42"/>
        <end position="64"/>
    </location>
</feature>
<organism evidence="3 4">
    <name type="scientific">Candidatus Scybalocola faecigallinarum</name>
    <dbReference type="NCBI Taxonomy" id="2840941"/>
    <lineage>
        <taxon>Bacteria</taxon>
        <taxon>Bacillati</taxon>
        <taxon>Bacillota</taxon>
        <taxon>Clostridia</taxon>
        <taxon>Lachnospirales</taxon>
        <taxon>Lachnospiraceae</taxon>
        <taxon>Lachnospiraceae incertae sedis</taxon>
        <taxon>Candidatus Scybalocola (ex Gilroy et al. 2021)</taxon>
    </lineage>
</organism>
<accession>A0A9D1F6I2</accession>
<name>A0A9D1F6I2_9FIRM</name>
<feature type="transmembrane region" description="Helical" evidence="2">
    <location>
        <begin position="7"/>
        <end position="30"/>
    </location>
</feature>
<proteinExistence type="predicted"/>
<evidence type="ECO:0000256" key="1">
    <source>
        <dbReference type="SAM" id="MobiDB-lite"/>
    </source>
</evidence>
<sequence length="267" mass="28615">MQRKRSNAGAICAVLVIVAMLIGIFIGILIGRSMNTSGGPAETVTGESDTSGSGTSTDAADDAGVVTESVPETLESGSESEAGATVLSINGRNISMEEINYYLYQQRDYFVELYGEDPWATVMDDGRTVAEYAKEQLYNDIVRTQILVGQAGNYGISLTDEMNAQLADSAQQYVDGLGADICEQFGLNASAIAQVYQDGELSSSVYNAVRDQLSTQMKEDANYSSLSDADFENAVNDAYNTLYEGWLAEADIQTTDIWDTIVVGSVG</sequence>
<dbReference type="EMBL" id="DVIT01000059">
    <property type="protein sequence ID" value="HIS48578.1"/>
    <property type="molecule type" value="Genomic_DNA"/>
</dbReference>
<reference evidence="3" key="2">
    <citation type="journal article" date="2021" name="PeerJ">
        <title>Extensive microbial diversity within the chicken gut microbiome revealed by metagenomics and culture.</title>
        <authorList>
            <person name="Gilroy R."/>
            <person name="Ravi A."/>
            <person name="Getino M."/>
            <person name="Pursley I."/>
            <person name="Horton D.L."/>
            <person name="Alikhan N.F."/>
            <person name="Baker D."/>
            <person name="Gharbi K."/>
            <person name="Hall N."/>
            <person name="Watson M."/>
            <person name="Adriaenssens E.M."/>
            <person name="Foster-Nyarko E."/>
            <person name="Jarju S."/>
            <person name="Secka A."/>
            <person name="Antonio M."/>
            <person name="Oren A."/>
            <person name="Chaudhuri R.R."/>
            <person name="La Ragione R."/>
            <person name="Hildebrand F."/>
            <person name="Pallen M.J."/>
        </authorList>
    </citation>
    <scope>NUCLEOTIDE SEQUENCE</scope>
    <source>
        <strain evidence="3">CHK178-757</strain>
    </source>
</reference>
<evidence type="ECO:0000256" key="2">
    <source>
        <dbReference type="SAM" id="Phobius"/>
    </source>
</evidence>
<dbReference type="SUPFAM" id="SSF109998">
    <property type="entry name" value="Triger factor/SurA peptide-binding domain-like"/>
    <property type="match status" value="1"/>
</dbReference>
<protein>
    <recommendedName>
        <fullName evidence="5">SurA N-terminal domain-containing protein</fullName>
    </recommendedName>
</protein>
<evidence type="ECO:0008006" key="5">
    <source>
        <dbReference type="Google" id="ProtNLM"/>
    </source>
</evidence>
<keyword evidence="2" id="KW-0812">Transmembrane</keyword>
<feature type="region of interest" description="Disordered" evidence="1">
    <location>
        <begin position="38"/>
        <end position="64"/>
    </location>
</feature>
<gene>
    <name evidence="3" type="ORF">IAB46_13705</name>
</gene>
<keyword evidence="2" id="KW-0472">Membrane</keyword>
<dbReference type="Proteomes" id="UP000823927">
    <property type="component" value="Unassembled WGS sequence"/>
</dbReference>
<evidence type="ECO:0000313" key="4">
    <source>
        <dbReference type="Proteomes" id="UP000823927"/>
    </source>
</evidence>
<comment type="caution">
    <text evidence="3">The sequence shown here is derived from an EMBL/GenBank/DDBJ whole genome shotgun (WGS) entry which is preliminary data.</text>
</comment>
<reference evidence="3" key="1">
    <citation type="submission" date="2020-10" db="EMBL/GenBank/DDBJ databases">
        <authorList>
            <person name="Gilroy R."/>
        </authorList>
    </citation>
    <scope>NUCLEOTIDE SEQUENCE</scope>
    <source>
        <strain evidence="3">CHK178-757</strain>
    </source>
</reference>
<dbReference type="InterPro" id="IPR027304">
    <property type="entry name" value="Trigger_fact/SurA_dom_sf"/>
</dbReference>
<keyword evidence="2" id="KW-1133">Transmembrane helix</keyword>
<evidence type="ECO:0000313" key="3">
    <source>
        <dbReference type="EMBL" id="HIS48578.1"/>
    </source>
</evidence>
<dbReference type="AlphaFoldDB" id="A0A9D1F6I2"/>